<keyword evidence="2 5" id="KW-0436">Ligase</keyword>
<dbReference type="OrthoDB" id="9803968at2"/>
<dbReference type="AlphaFoldDB" id="A0A5S4GYQ6"/>
<name>A0A5S4GYQ6_9ACTN</name>
<dbReference type="Gene3D" id="3.30.300.30">
    <property type="match status" value="1"/>
</dbReference>
<feature type="domain" description="AMP-binding enzyme C-terminal" evidence="4">
    <location>
        <begin position="427"/>
        <end position="501"/>
    </location>
</feature>
<dbReference type="PANTHER" id="PTHR43201">
    <property type="entry name" value="ACYL-COA SYNTHETASE"/>
    <property type="match status" value="1"/>
</dbReference>
<evidence type="ECO:0000313" key="6">
    <source>
        <dbReference type="Proteomes" id="UP000305238"/>
    </source>
</evidence>
<keyword evidence="6" id="KW-1185">Reference proteome</keyword>
<dbReference type="Proteomes" id="UP000305238">
    <property type="component" value="Unassembled WGS sequence"/>
</dbReference>
<comment type="caution">
    <text evidence="5">The sequence shown here is derived from an EMBL/GenBank/DDBJ whole genome shotgun (WGS) entry which is preliminary data.</text>
</comment>
<dbReference type="InterPro" id="IPR000873">
    <property type="entry name" value="AMP-dep_synth/lig_dom"/>
</dbReference>
<sequence length="513" mass="56344">MDLDVSWPIGRIITESARRFRDVPCWLSTGGDQRTFAEVNARVNRICDALAARGVRKDTRIALLDTDSFAYAEVLLACFKLGATYVPVNFRLAQFEIENILGQAEPELFFVGGRYLETARKVAPGLPRECALLSLDGCLDDDVESLVAAGREIEPDVRLADDDLLGIMFTSGTTGLPKGVMQTHGMLKRMLSLGWEVFARPRDVRYTASPLFHIAGWALVFEQVAVGCTSLIEPQFDPVVTARAIGDGLLTGCFLVPTMIQAVLDADAGPTGRERLDTMLYGSAPMPPSLLRRALERYPACDFWNLFGAGTESGVQTLLRPGDHRRALAGEEHLLSSVGQPVLYVDMRILDDDGAEVPPGVVGNIAARTECVMAGYLGLPEQTREALHDGWFWGGDRGWVDEDGYLYLGGRSRDMIVRGGENIYVSEIELVLTDVPEVADAAVVGRPDETWGEVVVAFVEYRREPPSVEALDAMCRARLAGYKVPVEYHVLPELPRNPTGKVRKSDLVERLTS</sequence>
<dbReference type="SUPFAM" id="SSF56801">
    <property type="entry name" value="Acetyl-CoA synthetase-like"/>
    <property type="match status" value="1"/>
</dbReference>
<dbReference type="InterPro" id="IPR025110">
    <property type="entry name" value="AMP-bd_C"/>
</dbReference>
<dbReference type="InterPro" id="IPR020845">
    <property type="entry name" value="AMP-binding_CS"/>
</dbReference>
<dbReference type="GO" id="GO:0031956">
    <property type="term" value="F:medium-chain fatty acid-CoA ligase activity"/>
    <property type="evidence" value="ECO:0007669"/>
    <property type="project" value="TreeGrafter"/>
</dbReference>
<proteinExistence type="inferred from homology"/>
<evidence type="ECO:0000259" key="3">
    <source>
        <dbReference type="Pfam" id="PF00501"/>
    </source>
</evidence>
<dbReference type="PANTHER" id="PTHR43201:SF5">
    <property type="entry name" value="MEDIUM-CHAIN ACYL-COA LIGASE ACSF2, MITOCHONDRIAL"/>
    <property type="match status" value="1"/>
</dbReference>
<evidence type="ECO:0000313" key="5">
    <source>
        <dbReference type="EMBL" id="TMR37671.1"/>
    </source>
</evidence>
<dbReference type="PROSITE" id="PS00455">
    <property type="entry name" value="AMP_BINDING"/>
    <property type="match status" value="1"/>
</dbReference>
<dbReference type="Pfam" id="PF00501">
    <property type="entry name" value="AMP-binding"/>
    <property type="match status" value="1"/>
</dbReference>
<dbReference type="RefSeq" id="WP_138637632.1">
    <property type="nucleotide sequence ID" value="NZ_VCKZ01000121.1"/>
</dbReference>
<dbReference type="GO" id="GO:0006631">
    <property type="term" value="P:fatty acid metabolic process"/>
    <property type="evidence" value="ECO:0007669"/>
    <property type="project" value="TreeGrafter"/>
</dbReference>
<evidence type="ECO:0000256" key="2">
    <source>
        <dbReference type="ARBA" id="ARBA00022598"/>
    </source>
</evidence>
<evidence type="ECO:0000256" key="1">
    <source>
        <dbReference type="ARBA" id="ARBA00006432"/>
    </source>
</evidence>
<dbReference type="Gene3D" id="3.40.50.12780">
    <property type="entry name" value="N-terminal domain of ligase-like"/>
    <property type="match status" value="1"/>
</dbReference>
<dbReference type="Pfam" id="PF13193">
    <property type="entry name" value="AMP-binding_C"/>
    <property type="match status" value="1"/>
</dbReference>
<dbReference type="InterPro" id="IPR042099">
    <property type="entry name" value="ANL_N_sf"/>
</dbReference>
<dbReference type="EMBL" id="VCKZ01000121">
    <property type="protein sequence ID" value="TMR37671.1"/>
    <property type="molecule type" value="Genomic_DNA"/>
</dbReference>
<feature type="domain" description="AMP-dependent synthetase/ligase" evidence="3">
    <location>
        <begin position="15"/>
        <end position="377"/>
    </location>
</feature>
<protein>
    <submittedName>
        <fullName evidence="5">Long-chain fatty acid--CoA ligase</fullName>
    </submittedName>
</protein>
<evidence type="ECO:0000259" key="4">
    <source>
        <dbReference type="Pfam" id="PF13193"/>
    </source>
</evidence>
<reference evidence="5 6" key="1">
    <citation type="submission" date="2019-05" db="EMBL/GenBank/DDBJ databases">
        <title>Draft genome sequence of Actinomadura geliboluensis A8036.</title>
        <authorList>
            <person name="Saricaoglu S."/>
            <person name="Isik K."/>
        </authorList>
    </citation>
    <scope>NUCLEOTIDE SEQUENCE [LARGE SCALE GENOMIC DNA]</scope>
    <source>
        <strain evidence="5 6">A8036</strain>
    </source>
</reference>
<gene>
    <name evidence="5" type="ORF">ETD96_18065</name>
</gene>
<dbReference type="InterPro" id="IPR045851">
    <property type="entry name" value="AMP-bd_C_sf"/>
</dbReference>
<comment type="similarity">
    <text evidence="1">Belongs to the ATP-dependent AMP-binding enzyme family.</text>
</comment>
<organism evidence="5 6">
    <name type="scientific">Actinomadura geliboluensis</name>
    <dbReference type="NCBI Taxonomy" id="882440"/>
    <lineage>
        <taxon>Bacteria</taxon>
        <taxon>Bacillati</taxon>
        <taxon>Actinomycetota</taxon>
        <taxon>Actinomycetes</taxon>
        <taxon>Streptosporangiales</taxon>
        <taxon>Thermomonosporaceae</taxon>
        <taxon>Actinomadura</taxon>
    </lineage>
</organism>
<accession>A0A5S4GYQ6</accession>